<protein>
    <submittedName>
        <fullName evidence="2">Uncharacterized protein</fullName>
    </submittedName>
</protein>
<gene>
    <name evidence="2" type="ORF">VB854_30690</name>
</gene>
<accession>A0ABU5U8G7</accession>
<dbReference type="RefSeq" id="WP_323272772.1">
    <property type="nucleotide sequence ID" value="NZ_JAYGHT010000212.1"/>
</dbReference>
<sequence>MNENKVIPMQAHNQPDRYPEPPYLKPVDAPSSQNPVSDRVILERFRNQYRQTGRCDSLAILAEVARLAYQRELVSPKQAEILLEELETIQLELLPLFNDLRGWLDGKQKGDHSSMTLSKSGFGLLECLTAIAELVDRLTAIARNHPDLPEPGVEEGIASSYVNTVKQVNDLRHSLAYLNQALRPERLKPTLSLQPDLTLRTLEDTVDELQYIALTLIPRLRENIMRKVPQLLGSVIENSTPANP</sequence>
<name>A0ABU5U8G7_9CYAN</name>
<evidence type="ECO:0000256" key="1">
    <source>
        <dbReference type="SAM" id="MobiDB-lite"/>
    </source>
</evidence>
<evidence type="ECO:0000313" key="3">
    <source>
        <dbReference type="Proteomes" id="UP001301728"/>
    </source>
</evidence>
<keyword evidence="3" id="KW-1185">Reference proteome</keyword>
<organism evidence="2 3">
    <name type="scientific">Limnoraphis robusta CCNP1315</name>
    <dbReference type="NCBI Taxonomy" id="3110306"/>
    <lineage>
        <taxon>Bacteria</taxon>
        <taxon>Bacillati</taxon>
        <taxon>Cyanobacteriota</taxon>
        <taxon>Cyanophyceae</taxon>
        <taxon>Oscillatoriophycideae</taxon>
        <taxon>Oscillatoriales</taxon>
        <taxon>Sirenicapillariaceae</taxon>
        <taxon>Limnoraphis</taxon>
    </lineage>
</organism>
<dbReference type="Proteomes" id="UP001301728">
    <property type="component" value="Unassembled WGS sequence"/>
</dbReference>
<evidence type="ECO:0000313" key="2">
    <source>
        <dbReference type="EMBL" id="MEA5523305.1"/>
    </source>
</evidence>
<dbReference type="EMBL" id="JAYGHT010000212">
    <property type="protein sequence ID" value="MEA5523305.1"/>
    <property type="molecule type" value="Genomic_DNA"/>
</dbReference>
<comment type="caution">
    <text evidence="2">The sequence shown here is derived from an EMBL/GenBank/DDBJ whole genome shotgun (WGS) entry which is preliminary data.</text>
</comment>
<proteinExistence type="predicted"/>
<feature type="region of interest" description="Disordered" evidence="1">
    <location>
        <begin position="1"/>
        <end position="34"/>
    </location>
</feature>
<reference evidence="2 3" key="1">
    <citation type="submission" date="2023-12" db="EMBL/GenBank/DDBJ databases">
        <title>Baltic Sea Cyanobacteria.</title>
        <authorList>
            <person name="Delbaje E."/>
            <person name="Fewer D.P."/>
            <person name="Shishido T.K."/>
        </authorList>
    </citation>
    <scope>NUCLEOTIDE SEQUENCE [LARGE SCALE GENOMIC DNA]</scope>
    <source>
        <strain evidence="2 3">CCNP 1315</strain>
    </source>
</reference>